<dbReference type="GO" id="GO:0006006">
    <property type="term" value="P:glucose metabolic process"/>
    <property type="evidence" value="ECO:0007669"/>
    <property type="project" value="TreeGrafter"/>
</dbReference>
<dbReference type="Pfam" id="PF01263">
    <property type="entry name" value="Aldose_epim"/>
    <property type="match status" value="1"/>
</dbReference>
<dbReference type="FunFam" id="2.70.98.10:FF:000003">
    <property type="entry name" value="Aldose 1-epimerase"/>
    <property type="match status" value="1"/>
</dbReference>
<keyword evidence="14" id="KW-1185">Reference proteome</keyword>
<sequence length="350" mass="38801">MPVQSAPFGSLPDGREVTQFILRNSKGMEVRLINYGGIITHLFAPDRDGNVADVVMGFDELAPYLTDSPYFGALIGRFGNRIAGGRFELDGVEYRLDQNDGENHLHGGVEGFDKKLWDAEPFEDDRGAGVRLSLVSPDGDQGYPGTLSVTVEYWLTDDNQLITDYRATTDKATPVNLTQHSYFNLAGKGTVRDHQLTLNASKYTPVSDKLIPEGPLVEVAGTAFDFRKPKAIGAEIDVDDIQLKRANGGYDHNFVVDRQGEQGEVLAARAEEPVSGRVLEVWTEEPCFQLYTGNFLDGSVEGKGQKQIRHGAFCVEPQHFPDSPNQDRFPSTIVRPGDTYHTRMSFRFSH</sequence>
<feature type="binding site" evidence="11">
    <location>
        <position position="251"/>
    </location>
    <ligand>
        <name>beta-D-galactose</name>
        <dbReference type="ChEBI" id="CHEBI:27667"/>
    </ligand>
</feature>
<dbReference type="RefSeq" id="WP_123639033.1">
    <property type="nucleotide sequence ID" value="NZ_RJUK01000002.1"/>
</dbReference>
<dbReference type="GO" id="GO:0030246">
    <property type="term" value="F:carbohydrate binding"/>
    <property type="evidence" value="ECO:0007669"/>
    <property type="project" value="InterPro"/>
</dbReference>
<reference evidence="13 14" key="1">
    <citation type="submission" date="2018-11" db="EMBL/GenBank/DDBJ databases">
        <title>Genomic Encyclopedia of Type Strains, Phase IV (KMG-IV): sequencing the most valuable type-strain genomes for metagenomic binning, comparative biology and taxonomic classification.</title>
        <authorList>
            <person name="Goeker M."/>
        </authorList>
    </citation>
    <scope>NUCLEOTIDE SEQUENCE [LARGE SCALE GENOMIC DNA]</scope>
    <source>
        <strain evidence="13 14">DSM 16974</strain>
    </source>
</reference>
<comment type="similarity">
    <text evidence="3 9">Belongs to the aldose epimerase family.</text>
</comment>
<dbReference type="UniPathway" id="UPA00242"/>
<evidence type="ECO:0000256" key="1">
    <source>
        <dbReference type="ARBA" id="ARBA00004496"/>
    </source>
</evidence>
<proteinExistence type="inferred from homology"/>
<name>A0A3N1NQC9_9GAMM</name>
<organism evidence="13 14">
    <name type="scientific">Marinimicrobium koreense</name>
    <dbReference type="NCBI Taxonomy" id="306545"/>
    <lineage>
        <taxon>Bacteria</taxon>
        <taxon>Pseudomonadati</taxon>
        <taxon>Pseudomonadota</taxon>
        <taxon>Gammaproteobacteria</taxon>
        <taxon>Cellvibrionales</taxon>
        <taxon>Cellvibrionaceae</taxon>
        <taxon>Marinimicrobium</taxon>
    </lineage>
</organism>
<dbReference type="InterPro" id="IPR047215">
    <property type="entry name" value="Galactose_mutarotase-like"/>
</dbReference>
<evidence type="ECO:0000256" key="2">
    <source>
        <dbReference type="ARBA" id="ARBA00005028"/>
    </source>
</evidence>
<evidence type="ECO:0000256" key="12">
    <source>
        <dbReference type="PIRSR" id="PIRSR005096-3"/>
    </source>
</evidence>
<evidence type="ECO:0000256" key="11">
    <source>
        <dbReference type="PIRSR" id="PIRSR005096-2"/>
    </source>
</evidence>
<dbReference type="InterPro" id="IPR015443">
    <property type="entry name" value="Aldose_1-epimerase"/>
</dbReference>
<evidence type="ECO:0000256" key="10">
    <source>
        <dbReference type="PIRSR" id="PIRSR005096-1"/>
    </source>
</evidence>
<dbReference type="CDD" id="cd09019">
    <property type="entry name" value="galactose_mutarotase_like"/>
    <property type="match status" value="1"/>
</dbReference>
<comment type="subcellular location">
    <subcellularLocation>
        <location evidence="1">Cytoplasm</location>
    </subcellularLocation>
</comment>
<evidence type="ECO:0000313" key="14">
    <source>
        <dbReference type="Proteomes" id="UP000273643"/>
    </source>
</evidence>
<accession>A0A3N1NQC9</accession>
<comment type="subunit">
    <text evidence="4">Monomer.</text>
</comment>
<feature type="active site" description="Proton acceptor" evidence="10">
    <location>
        <position position="316"/>
    </location>
</feature>
<dbReference type="InterPro" id="IPR011013">
    <property type="entry name" value="Gal_mutarotase_sf_dom"/>
</dbReference>
<dbReference type="OrthoDB" id="9779408at2"/>
<dbReference type="PIRSF" id="PIRSF005096">
    <property type="entry name" value="GALM"/>
    <property type="match status" value="1"/>
</dbReference>
<dbReference type="PANTHER" id="PTHR10091">
    <property type="entry name" value="ALDOSE-1-EPIMERASE"/>
    <property type="match status" value="1"/>
</dbReference>
<dbReference type="GO" id="GO:0004034">
    <property type="term" value="F:aldose 1-epimerase activity"/>
    <property type="evidence" value="ECO:0007669"/>
    <property type="project" value="UniProtKB-EC"/>
</dbReference>
<dbReference type="AlphaFoldDB" id="A0A3N1NQC9"/>
<dbReference type="Gene3D" id="2.70.98.10">
    <property type="match status" value="1"/>
</dbReference>
<evidence type="ECO:0000256" key="4">
    <source>
        <dbReference type="ARBA" id="ARBA00011245"/>
    </source>
</evidence>
<dbReference type="Proteomes" id="UP000273643">
    <property type="component" value="Unassembled WGS sequence"/>
</dbReference>
<dbReference type="GO" id="GO:0033499">
    <property type="term" value="P:galactose catabolic process via UDP-galactose, Leloir pathway"/>
    <property type="evidence" value="ECO:0007669"/>
    <property type="project" value="TreeGrafter"/>
</dbReference>
<keyword evidence="8 9" id="KW-0119">Carbohydrate metabolism</keyword>
<dbReference type="InterPro" id="IPR008183">
    <property type="entry name" value="Aldose_1/G6P_1-epimerase"/>
</dbReference>
<evidence type="ECO:0000256" key="5">
    <source>
        <dbReference type="ARBA" id="ARBA00022490"/>
    </source>
</evidence>
<comment type="caution">
    <text evidence="13">The sequence shown here is derived from an EMBL/GenBank/DDBJ whole genome shotgun (WGS) entry which is preliminary data.</text>
</comment>
<dbReference type="NCBIfam" id="NF008277">
    <property type="entry name" value="PRK11055.1"/>
    <property type="match status" value="1"/>
</dbReference>
<comment type="catalytic activity">
    <reaction evidence="9">
        <text>alpha-D-glucose = beta-D-glucose</text>
        <dbReference type="Rhea" id="RHEA:10264"/>
        <dbReference type="ChEBI" id="CHEBI:15903"/>
        <dbReference type="ChEBI" id="CHEBI:17925"/>
        <dbReference type="EC" id="5.1.3.3"/>
    </reaction>
</comment>
<feature type="binding site" evidence="12">
    <location>
        <begin position="180"/>
        <end position="182"/>
    </location>
    <ligand>
        <name>beta-D-galactose</name>
        <dbReference type="ChEBI" id="CHEBI:27667"/>
    </ligand>
</feature>
<evidence type="ECO:0000256" key="9">
    <source>
        <dbReference type="PIRNR" id="PIRNR005096"/>
    </source>
</evidence>
<gene>
    <name evidence="13" type="ORF">EDC38_2620</name>
</gene>
<comment type="pathway">
    <text evidence="2 9">Carbohydrate metabolism; hexose metabolism.</text>
</comment>
<keyword evidence="6" id="KW-0597">Phosphoprotein</keyword>
<evidence type="ECO:0000256" key="3">
    <source>
        <dbReference type="ARBA" id="ARBA00006206"/>
    </source>
</evidence>
<evidence type="ECO:0000313" key="13">
    <source>
        <dbReference type="EMBL" id="ROQ18395.1"/>
    </source>
</evidence>
<feature type="active site" description="Proton donor" evidence="10">
    <location>
        <position position="180"/>
    </location>
</feature>
<dbReference type="EC" id="5.1.3.3" evidence="9"/>
<feature type="binding site" evidence="12">
    <location>
        <begin position="80"/>
        <end position="81"/>
    </location>
    <ligand>
        <name>beta-D-galactose</name>
        <dbReference type="ChEBI" id="CHEBI:27667"/>
    </ligand>
</feature>
<dbReference type="GO" id="GO:0005737">
    <property type="term" value="C:cytoplasm"/>
    <property type="evidence" value="ECO:0007669"/>
    <property type="project" value="UniProtKB-SubCell"/>
</dbReference>
<keyword evidence="7 9" id="KW-0413">Isomerase</keyword>
<keyword evidence="5" id="KW-0963">Cytoplasm</keyword>
<evidence type="ECO:0000256" key="8">
    <source>
        <dbReference type="ARBA" id="ARBA00023277"/>
    </source>
</evidence>
<evidence type="ECO:0000256" key="7">
    <source>
        <dbReference type="ARBA" id="ARBA00023235"/>
    </source>
</evidence>
<dbReference type="SUPFAM" id="SSF74650">
    <property type="entry name" value="Galactose mutarotase-like"/>
    <property type="match status" value="1"/>
</dbReference>
<dbReference type="EMBL" id="RJUK01000002">
    <property type="protein sequence ID" value="ROQ18395.1"/>
    <property type="molecule type" value="Genomic_DNA"/>
</dbReference>
<dbReference type="PANTHER" id="PTHR10091:SF0">
    <property type="entry name" value="GALACTOSE MUTAROTASE"/>
    <property type="match status" value="1"/>
</dbReference>
<evidence type="ECO:0000256" key="6">
    <source>
        <dbReference type="ARBA" id="ARBA00022553"/>
    </source>
</evidence>
<protein>
    <recommendedName>
        <fullName evidence="9">Aldose 1-epimerase</fullName>
        <ecNumber evidence="9">5.1.3.3</ecNumber>
    </recommendedName>
</protein>
<dbReference type="InterPro" id="IPR014718">
    <property type="entry name" value="GH-type_carb-bd"/>
</dbReference>